<feature type="transmembrane region" description="Helical" evidence="1">
    <location>
        <begin position="146"/>
        <end position="167"/>
    </location>
</feature>
<keyword evidence="1" id="KW-0812">Transmembrane</keyword>
<feature type="transmembrane region" description="Helical" evidence="1">
    <location>
        <begin position="29"/>
        <end position="47"/>
    </location>
</feature>
<accession>N1PML0</accession>
<dbReference type="Pfam" id="PF04321">
    <property type="entry name" value="RmlD_sub_bind"/>
    <property type="match status" value="1"/>
</dbReference>
<evidence type="ECO:0000313" key="3">
    <source>
        <dbReference type="EMBL" id="EME44168.1"/>
    </source>
</evidence>
<dbReference type="PANTHER" id="PTHR10491">
    <property type="entry name" value="DTDP-4-DEHYDRORHAMNOSE REDUCTASE"/>
    <property type="match status" value="1"/>
</dbReference>
<dbReference type="CDD" id="cd05254">
    <property type="entry name" value="dTDP_HR_like_SDR_e"/>
    <property type="match status" value="1"/>
</dbReference>
<feature type="transmembrane region" description="Helical" evidence="1">
    <location>
        <begin position="179"/>
        <end position="199"/>
    </location>
</feature>
<reference evidence="4" key="1">
    <citation type="journal article" date="2012" name="PLoS Genet.">
        <title>The genomes of the fungal plant pathogens Cladosporium fulvum and Dothistroma septosporum reveal adaptation to different hosts and lifestyles but also signatures of common ancestry.</title>
        <authorList>
            <person name="de Wit P.J.G.M."/>
            <person name="van der Burgt A."/>
            <person name="Oekmen B."/>
            <person name="Stergiopoulos I."/>
            <person name="Abd-Elsalam K.A."/>
            <person name="Aerts A.L."/>
            <person name="Bahkali A.H."/>
            <person name="Beenen H.G."/>
            <person name="Chettri P."/>
            <person name="Cox M.P."/>
            <person name="Datema E."/>
            <person name="de Vries R.P."/>
            <person name="Dhillon B."/>
            <person name="Ganley A.R."/>
            <person name="Griffiths S.A."/>
            <person name="Guo Y."/>
            <person name="Hamelin R.C."/>
            <person name="Henrissat B."/>
            <person name="Kabir M.S."/>
            <person name="Jashni M.K."/>
            <person name="Kema G."/>
            <person name="Klaubauf S."/>
            <person name="Lapidus A."/>
            <person name="Levasseur A."/>
            <person name="Lindquist E."/>
            <person name="Mehrabi R."/>
            <person name="Ohm R.A."/>
            <person name="Owen T.J."/>
            <person name="Salamov A."/>
            <person name="Schwelm A."/>
            <person name="Schijlen E."/>
            <person name="Sun H."/>
            <person name="van den Burg H.A."/>
            <person name="van Ham R.C.H.J."/>
            <person name="Zhang S."/>
            <person name="Goodwin S.B."/>
            <person name="Grigoriev I.V."/>
            <person name="Collemare J."/>
            <person name="Bradshaw R.E."/>
        </authorList>
    </citation>
    <scope>NUCLEOTIDE SEQUENCE [LARGE SCALE GENOMIC DNA]</scope>
    <source>
        <strain evidence="4">NZE10 / CBS 128990</strain>
    </source>
</reference>
<dbReference type="eggNOG" id="KOG0747">
    <property type="taxonomic scope" value="Eukaryota"/>
</dbReference>
<evidence type="ECO:0000259" key="2">
    <source>
        <dbReference type="Pfam" id="PF04321"/>
    </source>
</evidence>
<dbReference type="GO" id="GO:0006556">
    <property type="term" value="P:S-adenosylmethionine biosynthetic process"/>
    <property type="evidence" value="ECO:0007669"/>
    <property type="project" value="TreeGrafter"/>
</dbReference>
<sequence length="670" mass="74308">MKPTEADQASKVFVNKRIFEDAKLRHAQVAFAAFHFTVTYVLLFVLSRPQIGLFEAKSVGKLTILPFAMAMIFNVVLPNASLAYSSIEFYQIARVLVTPCIVMLNYALYRLTITRQAAITLAPICVGVAVVSYFDTKPSGDLKSTSPLGVFFALGGVLVSGLYNIWIGRYHKSLELSSWQLLMNQAPVCVLVMLYIIPFSDDVTAFHSTALPSWILILLSGVFACLINLTHYFIVNEAGAVSASVVGHCKTCIIIIVGWISGTPTSRNGLRGVSRESPGVRYDGMEERSGATAHTALATPCFLLGCASCNVYFSLATGTKYNYPRTYSSISVSPNTSFHPRITIRDNYCSHTHNATMASSNTYLIWGKNGWIGGLLHDLLEQQGKNVHATAVRMHEQEQVRQILDEIKPTHVINCAGKTGRPNVDWCESHKLETMESNGLGTLVVAYECEKRNIHCTVLATGCIYTSEYNEDRSQLLGKPFTEDDEPNFTGSFYSATKAPIETLLKNYPNVLVLRLRMPVSSDLNPRSFVTKILAYPKVVNIPNSHSLLPNLLPIVVSMAEHAETGVYNFTNPGAISHNEVLQLYKDVVDPSYTWANFTLEEQAKVIVAERSNCELDSSKLVKKVEEYQTEGLNLEVPPIREAYRRCFEGMRRSGVIQQREGAKQELPVP</sequence>
<dbReference type="GO" id="GO:0048270">
    <property type="term" value="F:methionine adenosyltransferase regulator activity"/>
    <property type="evidence" value="ECO:0007669"/>
    <property type="project" value="TreeGrafter"/>
</dbReference>
<dbReference type="InterPro" id="IPR005913">
    <property type="entry name" value="dTDP_dehydrorham_reduct"/>
</dbReference>
<organism evidence="3 4">
    <name type="scientific">Dothistroma septosporum (strain NZE10 / CBS 128990)</name>
    <name type="common">Red band needle blight fungus</name>
    <name type="synonym">Mycosphaerella pini</name>
    <dbReference type="NCBI Taxonomy" id="675120"/>
    <lineage>
        <taxon>Eukaryota</taxon>
        <taxon>Fungi</taxon>
        <taxon>Dikarya</taxon>
        <taxon>Ascomycota</taxon>
        <taxon>Pezizomycotina</taxon>
        <taxon>Dothideomycetes</taxon>
        <taxon>Dothideomycetidae</taxon>
        <taxon>Mycosphaerellales</taxon>
        <taxon>Mycosphaerellaceae</taxon>
        <taxon>Dothistroma</taxon>
    </lineage>
</organism>
<feature type="transmembrane region" description="Helical" evidence="1">
    <location>
        <begin position="211"/>
        <end position="234"/>
    </location>
</feature>
<feature type="transmembrane region" description="Helical" evidence="1">
    <location>
        <begin position="59"/>
        <end position="77"/>
    </location>
</feature>
<reference evidence="3 4" key="2">
    <citation type="journal article" date="2012" name="PLoS Pathog.">
        <title>Diverse lifestyles and strategies of plant pathogenesis encoded in the genomes of eighteen Dothideomycetes fungi.</title>
        <authorList>
            <person name="Ohm R.A."/>
            <person name="Feau N."/>
            <person name="Henrissat B."/>
            <person name="Schoch C.L."/>
            <person name="Horwitz B.A."/>
            <person name="Barry K.W."/>
            <person name="Condon B.J."/>
            <person name="Copeland A.C."/>
            <person name="Dhillon B."/>
            <person name="Glaser F."/>
            <person name="Hesse C.N."/>
            <person name="Kosti I."/>
            <person name="LaButti K."/>
            <person name="Lindquist E.A."/>
            <person name="Lucas S."/>
            <person name="Salamov A.A."/>
            <person name="Bradshaw R.E."/>
            <person name="Ciuffetti L."/>
            <person name="Hamelin R.C."/>
            <person name="Kema G.H.J."/>
            <person name="Lawrence C."/>
            <person name="Scott J.A."/>
            <person name="Spatafora J.W."/>
            <person name="Turgeon B.G."/>
            <person name="de Wit P.J.G.M."/>
            <person name="Zhong S."/>
            <person name="Goodwin S.B."/>
            <person name="Grigoriev I.V."/>
        </authorList>
    </citation>
    <scope>NUCLEOTIDE SEQUENCE [LARGE SCALE GENOMIC DNA]</scope>
    <source>
        <strain evidence="4">NZE10 / CBS 128990</strain>
    </source>
</reference>
<dbReference type="InterPro" id="IPR036291">
    <property type="entry name" value="NAD(P)-bd_dom_sf"/>
</dbReference>
<proteinExistence type="predicted"/>
<dbReference type="GO" id="GO:0048269">
    <property type="term" value="C:methionine adenosyltransferase complex"/>
    <property type="evidence" value="ECO:0007669"/>
    <property type="project" value="TreeGrafter"/>
</dbReference>
<keyword evidence="1" id="KW-1133">Transmembrane helix</keyword>
<dbReference type="HOGENOM" id="CLU_440864_0_0_1"/>
<feature type="domain" description="RmlD-like substrate binding" evidence="2">
    <location>
        <begin position="364"/>
        <end position="533"/>
    </location>
</feature>
<dbReference type="AlphaFoldDB" id="N1PML0"/>
<dbReference type="EMBL" id="KB446539">
    <property type="protein sequence ID" value="EME44168.1"/>
    <property type="molecule type" value="Genomic_DNA"/>
</dbReference>
<dbReference type="SUPFAM" id="SSF51735">
    <property type="entry name" value="NAD(P)-binding Rossmann-fold domains"/>
    <property type="match status" value="1"/>
</dbReference>
<keyword evidence="4" id="KW-1185">Reference proteome</keyword>
<feature type="transmembrane region" description="Helical" evidence="1">
    <location>
        <begin position="241"/>
        <end position="261"/>
    </location>
</feature>
<dbReference type="PANTHER" id="PTHR10491:SF4">
    <property type="entry name" value="METHIONINE ADENOSYLTRANSFERASE 2 SUBUNIT BETA"/>
    <property type="match status" value="1"/>
</dbReference>
<dbReference type="Proteomes" id="UP000016933">
    <property type="component" value="Unassembled WGS sequence"/>
</dbReference>
<protein>
    <recommendedName>
        <fullName evidence="2">RmlD-like substrate binding domain-containing protein</fullName>
    </recommendedName>
</protein>
<dbReference type="OMA" id="CESHKLE"/>
<dbReference type="Gene3D" id="3.40.50.720">
    <property type="entry name" value="NAD(P)-binding Rossmann-like Domain"/>
    <property type="match status" value="1"/>
</dbReference>
<keyword evidence="1" id="KW-0472">Membrane</keyword>
<gene>
    <name evidence="3" type="ORF">DOTSEDRAFT_80011</name>
</gene>
<evidence type="ECO:0000313" key="4">
    <source>
        <dbReference type="Proteomes" id="UP000016933"/>
    </source>
</evidence>
<feature type="transmembrane region" description="Helical" evidence="1">
    <location>
        <begin position="89"/>
        <end position="109"/>
    </location>
</feature>
<dbReference type="STRING" id="675120.N1PML0"/>
<feature type="transmembrane region" description="Helical" evidence="1">
    <location>
        <begin position="116"/>
        <end position="134"/>
    </location>
</feature>
<name>N1PML0_DOTSN</name>
<evidence type="ECO:0000256" key="1">
    <source>
        <dbReference type="SAM" id="Phobius"/>
    </source>
</evidence>
<dbReference type="OrthoDB" id="16464at2759"/>
<dbReference type="eggNOG" id="KOG1441">
    <property type="taxonomic scope" value="Eukaryota"/>
</dbReference>
<dbReference type="InterPro" id="IPR029903">
    <property type="entry name" value="RmlD-like-bd"/>
</dbReference>